<evidence type="ECO:0000313" key="3">
    <source>
        <dbReference type="Proteomes" id="UP001419268"/>
    </source>
</evidence>
<name>A0AAP0EVY9_9MAGN</name>
<accession>A0AAP0EVY9</accession>
<proteinExistence type="predicted"/>
<comment type="caution">
    <text evidence="2">The sequence shown here is derived from an EMBL/GenBank/DDBJ whole genome shotgun (WGS) entry which is preliminary data.</text>
</comment>
<organism evidence="2 3">
    <name type="scientific">Stephania cephalantha</name>
    <dbReference type="NCBI Taxonomy" id="152367"/>
    <lineage>
        <taxon>Eukaryota</taxon>
        <taxon>Viridiplantae</taxon>
        <taxon>Streptophyta</taxon>
        <taxon>Embryophyta</taxon>
        <taxon>Tracheophyta</taxon>
        <taxon>Spermatophyta</taxon>
        <taxon>Magnoliopsida</taxon>
        <taxon>Ranunculales</taxon>
        <taxon>Menispermaceae</taxon>
        <taxon>Menispermoideae</taxon>
        <taxon>Cissampelideae</taxon>
        <taxon>Stephania</taxon>
    </lineage>
</organism>
<dbReference type="Proteomes" id="UP001419268">
    <property type="component" value="Unassembled WGS sequence"/>
</dbReference>
<protein>
    <submittedName>
        <fullName evidence="2">Uncharacterized protein</fullName>
    </submittedName>
</protein>
<reference evidence="2 3" key="1">
    <citation type="submission" date="2024-01" db="EMBL/GenBank/DDBJ databases">
        <title>Genome assemblies of Stephania.</title>
        <authorList>
            <person name="Yang L."/>
        </authorList>
    </citation>
    <scope>NUCLEOTIDE SEQUENCE [LARGE SCALE GENOMIC DNA]</scope>
    <source>
        <strain evidence="2">JXDWG</strain>
        <tissue evidence="2">Leaf</tissue>
    </source>
</reference>
<sequence length="71" mass="7947">MFYVVVPAEIMVDATPTLTEDNRKRKIGKRLKKTSKRSSSSRLEKPVTTIVPCVHTFPLALVMTISASSRQ</sequence>
<dbReference type="AlphaFoldDB" id="A0AAP0EVY9"/>
<dbReference type="EMBL" id="JBBNAG010000010">
    <property type="protein sequence ID" value="KAK9100429.1"/>
    <property type="molecule type" value="Genomic_DNA"/>
</dbReference>
<evidence type="ECO:0000313" key="2">
    <source>
        <dbReference type="EMBL" id="KAK9100429.1"/>
    </source>
</evidence>
<keyword evidence="3" id="KW-1185">Reference proteome</keyword>
<gene>
    <name evidence="2" type="ORF">Scep_023859</name>
</gene>
<feature type="region of interest" description="Disordered" evidence="1">
    <location>
        <begin position="23"/>
        <end position="45"/>
    </location>
</feature>
<evidence type="ECO:0000256" key="1">
    <source>
        <dbReference type="SAM" id="MobiDB-lite"/>
    </source>
</evidence>
<feature type="compositionally biased region" description="Basic residues" evidence="1">
    <location>
        <begin position="24"/>
        <end position="36"/>
    </location>
</feature>